<proteinExistence type="predicted"/>
<dbReference type="EMBL" id="CACRTC010000029">
    <property type="protein sequence ID" value="VYT27159.1"/>
    <property type="molecule type" value="Genomic_DNA"/>
</dbReference>
<organism evidence="1">
    <name type="scientific">Bacteroides uniformis</name>
    <dbReference type="NCBI Taxonomy" id="820"/>
    <lineage>
        <taxon>Bacteria</taxon>
        <taxon>Pseudomonadati</taxon>
        <taxon>Bacteroidota</taxon>
        <taxon>Bacteroidia</taxon>
        <taxon>Bacteroidales</taxon>
        <taxon>Bacteroidaceae</taxon>
        <taxon>Bacteroides</taxon>
    </lineage>
</organism>
<accession>A0A6N2V9J0</accession>
<sequence>MRFHVIGDKIYPCIFSYLIFHSYKILSFTYTTVFMITENIK</sequence>
<protein>
    <submittedName>
        <fullName evidence="1">Uncharacterized protein</fullName>
    </submittedName>
</protein>
<evidence type="ECO:0000313" key="1">
    <source>
        <dbReference type="EMBL" id="VYT27159.1"/>
    </source>
</evidence>
<reference evidence="1" key="1">
    <citation type="submission" date="2019-11" db="EMBL/GenBank/DDBJ databases">
        <authorList>
            <person name="Feng L."/>
        </authorList>
    </citation>
    <scope>NUCLEOTIDE SEQUENCE</scope>
    <source>
        <strain evidence="1">BuniformisLFYP32</strain>
    </source>
</reference>
<dbReference type="AlphaFoldDB" id="A0A6N2V9J0"/>
<gene>
    <name evidence="1" type="ORF">BULFYP32_02635</name>
</gene>
<name>A0A6N2V9J0_BACUN</name>